<reference evidence="8" key="3">
    <citation type="submission" date="2020-06" db="EMBL/GenBank/DDBJ databases">
        <title>Helianthus annuus Genome sequencing and assembly Release 2.</title>
        <authorList>
            <person name="Gouzy J."/>
            <person name="Langlade N."/>
            <person name="Munos S."/>
        </authorList>
    </citation>
    <scope>NUCLEOTIDE SEQUENCE</scope>
    <source>
        <tissue evidence="8">Leaves</tissue>
    </source>
</reference>
<comment type="similarity">
    <text evidence="2">Belongs to the PPase family.</text>
</comment>
<evidence type="ECO:0000313" key="10">
    <source>
        <dbReference type="Proteomes" id="UP000215914"/>
    </source>
</evidence>
<dbReference type="AlphaFoldDB" id="A0A251URJ4"/>
<protein>
    <recommendedName>
        <fullName evidence="3">inorganic diphosphatase</fullName>
        <ecNumber evidence="3">3.6.1.1</ecNumber>
    </recommendedName>
</protein>
<dbReference type="EMBL" id="MNCJ02000318">
    <property type="protein sequence ID" value="KAF5814473.1"/>
    <property type="molecule type" value="Genomic_DNA"/>
</dbReference>
<organism evidence="9 10">
    <name type="scientific">Helianthus annuus</name>
    <name type="common">Common sunflower</name>
    <dbReference type="NCBI Taxonomy" id="4232"/>
    <lineage>
        <taxon>Eukaryota</taxon>
        <taxon>Viridiplantae</taxon>
        <taxon>Streptophyta</taxon>
        <taxon>Embryophyta</taxon>
        <taxon>Tracheophyta</taxon>
        <taxon>Spermatophyta</taxon>
        <taxon>Magnoliopsida</taxon>
        <taxon>eudicotyledons</taxon>
        <taxon>Gunneridae</taxon>
        <taxon>Pentapetalae</taxon>
        <taxon>asterids</taxon>
        <taxon>campanulids</taxon>
        <taxon>Asterales</taxon>
        <taxon>Asteraceae</taxon>
        <taxon>Asteroideae</taxon>
        <taxon>Heliantheae alliance</taxon>
        <taxon>Heliantheae</taxon>
        <taxon>Helianthus</taxon>
    </lineage>
</organism>
<evidence type="ECO:0000256" key="3">
    <source>
        <dbReference type="ARBA" id="ARBA00012146"/>
    </source>
</evidence>
<evidence type="ECO:0000256" key="1">
    <source>
        <dbReference type="ARBA" id="ARBA00001946"/>
    </source>
</evidence>
<dbReference type="GO" id="GO:0000287">
    <property type="term" value="F:magnesium ion binding"/>
    <property type="evidence" value="ECO:0007669"/>
    <property type="project" value="InterPro"/>
</dbReference>
<name>A0A251URJ4_HELAN</name>
<dbReference type="FunFam" id="3.90.80.10:FF:000007">
    <property type="entry name" value="Inorganic pyrophosphatase, mitochondrial"/>
    <property type="match status" value="1"/>
</dbReference>
<accession>A0A251URJ4</accession>
<sequence>MAAARVMASTTIIGASSSALFKAAVASPFFKPQSVTFRFNNSPKLALKKRGFACSALYKPDVQIKEEGLPETLDYRVFFVDDSGKKVSPWHDIPLHTGDGAFNFIVEIPKETSAKMEVATDEIYTPIKQDTKKGKLRYYPYNINWNYGLLPQTWEDPSLANPEVDGAFGDNDPVDVVEIGEKRGNVGQLMKVKPLGCLAMIDEGELDWKIIAISLDDPKASLVNDVDDVEKHFPGTLTAIRDWFRDYKIPDGKPANNFSLGNKAANKDYALKVITETNESWAKLVKRTTPAGELSLV</sequence>
<gene>
    <name evidence="9" type="primary">IPYR</name>
    <name evidence="9" type="ORF">HannXRQ_Chr05g0150331</name>
    <name evidence="8" type="ORF">HanXRQr2_Chr03g0111421</name>
</gene>
<evidence type="ECO:0000256" key="6">
    <source>
        <dbReference type="ARBA" id="ARBA00022842"/>
    </source>
</evidence>
<reference evidence="9" key="2">
    <citation type="submission" date="2017-02" db="EMBL/GenBank/DDBJ databases">
        <title>Sunflower complete genome.</title>
        <authorList>
            <person name="Langlade N."/>
            <person name="Munos S."/>
        </authorList>
    </citation>
    <scope>NUCLEOTIDE SEQUENCE [LARGE SCALE GENOMIC DNA]</scope>
    <source>
        <tissue evidence="9">Leaves</tissue>
    </source>
</reference>
<dbReference type="PROSITE" id="PS00387">
    <property type="entry name" value="PPASE"/>
    <property type="match status" value="1"/>
</dbReference>
<dbReference type="STRING" id="4232.A0A251URJ4"/>
<dbReference type="GO" id="GO:0006796">
    <property type="term" value="P:phosphate-containing compound metabolic process"/>
    <property type="evidence" value="ECO:0000318"/>
    <property type="project" value="GO_Central"/>
</dbReference>
<evidence type="ECO:0000256" key="5">
    <source>
        <dbReference type="ARBA" id="ARBA00022801"/>
    </source>
</evidence>
<dbReference type="InterPro" id="IPR008162">
    <property type="entry name" value="Pyrophosphatase"/>
</dbReference>
<keyword evidence="4" id="KW-0479">Metal-binding</keyword>
<keyword evidence="6" id="KW-0460">Magnesium</keyword>
<dbReference type="InParanoid" id="A0A251URJ4"/>
<dbReference type="EMBL" id="CM007894">
    <property type="protein sequence ID" value="OTG25689.1"/>
    <property type="molecule type" value="Genomic_DNA"/>
</dbReference>
<dbReference type="Gramene" id="mRNA:HanXRQr2_Chr03g0111421">
    <property type="protein sequence ID" value="mRNA:HanXRQr2_Chr03g0111421"/>
    <property type="gene ID" value="HanXRQr2_Chr03g0111421"/>
</dbReference>
<dbReference type="InterPro" id="IPR036649">
    <property type="entry name" value="Pyrophosphatase_sf"/>
</dbReference>
<comment type="cofactor">
    <cofactor evidence="1">
        <name>Mg(2+)</name>
        <dbReference type="ChEBI" id="CHEBI:18420"/>
    </cofactor>
</comment>
<dbReference type="GO" id="GO:0004427">
    <property type="term" value="F:inorganic diphosphate phosphatase activity"/>
    <property type="evidence" value="ECO:0000318"/>
    <property type="project" value="GO_Central"/>
</dbReference>
<dbReference type="Gene3D" id="3.90.80.10">
    <property type="entry name" value="Inorganic pyrophosphatase"/>
    <property type="match status" value="1"/>
</dbReference>
<evidence type="ECO:0000313" key="8">
    <source>
        <dbReference type="EMBL" id="KAF5814473.1"/>
    </source>
</evidence>
<dbReference type="CDD" id="cd00412">
    <property type="entry name" value="pyrophosphatase"/>
    <property type="match status" value="1"/>
</dbReference>
<dbReference type="EC" id="3.6.1.1" evidence="3"/>
<evidence type="ECO:0000256" key="7">
    <source>
        <dbReference type="ARBA" id="ARBA00047820"/>
    </source>
</evidence>
<dbReference type="Proteomes" id="UP000215914">
    <property type="component" value="Chromosome 5"/>
</dbReference>
<dbReference type="SUPFAM" id="SSF50324">
    <property type="entry name" value="Inorganic pyrophosphatase"/>
    <property type="match status" value="1"/>
</dbReference>
<proteinExistence type="inferred from homology"/>
<keyword evidence="5 8" id="KW-0378">Hydrolase</keyword>
<dbReference type="OrthoDB" id="1608002at2759"/>
<evidence type="ECO:0000256" key="4">
    <source>
        <dbReference type="ARBA" id="ARBA00022723"/>
    </source>
</evidence>
<reference evidence="8 10" key="1">
    <citation type="journal article" date="2017" name="Nature">
        <title>The sunflower genome provides insights into oil metabolism, flowering and Asterid evolution.</title>
        <authorList>
            <person name="Badouin H."/>
            <person name="Gouzy J."/>
            <person name="Grassa C.J."/>
            <person name="Murat F."/>
            <person name="Staton S.E."/>
            <person name="Cottret L."/>
            <person name="Lelandais-Briere C."/>
            <person name="Owens G.L."/>
            <person name="Carrere S."/>
            <person name="Mayjonade B."/>
            <person name="Legrand L."/>
            <person name="Gill N."/>
            <person name="Kane N.C."/>
            <person name="Bowers J.E."/>
            <person name="Hubner S."/>
            <person name="Bellec A."/>
            <person name="Berard A."/>
            <person name="Berges H."/>
            <person name="Blanchet N."/>
            <person name="Boniface M.C."/>
            <person name="Brunel D."/>
            <person name="Catrice O."/>
            <person name="Chaidir N."/>
            <person name="Claudel C."/>
            <person name="Donnadieu C."/>
            <person name="Faraut T."/>
            <person name="Fievet G."/>
            <person name="Helmstetter N."/>
            <person name="King M."/>
            <person name="Knapp S.J."/>
            <person name="Lai Z."/>
            <person name="Le Paslier M.C."/>
            <person name="Lippi Y."/>
            <person name="Lorenzon L."/>
            <person name="Mandel J.R."/>
            <person name="Marage G."/>
            <person name="Marchand G."/>
            <person name="Marquand E."/>
            <person name="Bret-Mestries E."/>
            <person name="Morien E."/>
            <person name="Nambeesan S."/>
            <person name="Nguyen T."/>
            <person name="Pegot-Espagnet P."/>
            <person name="Pouilly N."/>
            <person name="Raftis F."/>
            <person name="Sallet E."/>
            <person name="Schiex T."/>
            <person name="Thomas J."/>
            <person name="Vandecasteele C."/>
            <person name="Vares D."/>
            <person name="Vear F."/>
            <person name="Vautrin S."/>
            <person name="Crespi M."/>
            <person name="Mangin B."/>
            <person name="Burke J.M."/>
            <person name="Salse J."/>
            <person name="Munos S."/>
            <person name="Vincourt P."/>
            <person name="Rieseberg L.H."/>
            <person name="Langlade N.B."/>
        </authorList>
    </citation>
    <scope>NUCLEOTIDE SEQUENCE [LARGE SCALE GENOMIC DNA]</scope>
    <source>
        <strain evidence="10">cv. SF193</strain>
        <tissue evidence="8">Leaves</tissue>
    </source>
</reference>
<dbReference type="OMA" id="CASQYNA"/>
<dbReference type="PANTHER" id="PTHR10286">
    <property type="entry name" value="INORGANIC PYROPHOSPHATASE"/>
    <property type="match status" value="1"/>
</dbReference>
<dbReference type="FunCoup" id="A0A251URJ4">
    <property type="interactions" value="3924"/>
</dbReference>
<keyword evidence="10" id="KW-1185">Reference proteome</keyword>
<evidence type="ECO:0000313" key="9">
    <source>
        <dbReference type="EMBL" id="OTG25689.1"/>
    </source>
</evidence>
<comment type="catalytic activity">
    <reaction evidence="7">
        <text>diphosphate + H2O = 2 phosphate + H(+)</text>
        <dbReference type="Rhea" id="RHEA:24576"/>
        <dbReference type="ChEBI" id="CHEBI:15377"/>
        <dbReference type="ChEBI" id="CHEBI:15378"/>
        <dbReference type="ChEBI" id="CHEBI:33019"/>
        <dbReference type="ChEBI" id="CHEBI:43474"/>
        <dbReference type="EC" id="3.6.1.1"/>
    </reaction>
</comment>
<evidence type="ECO:0000256" key="2">
    <source>
        <dbReference type="ARBA" id="ARBA00006220"/>
    </source>
</evidence>
<dbReference type="GO" id="GO:0005737">
    <property type="term" value="C:cytoplasm"/>
    <property type="evidence" value="ECO:0007669"/>
    <property type="project" value="InterPro"/>
</dbReference>
<dbReference type="Pfam" id="PF00719">
    <property type="entry name" value="Pyrophosphatase"/>
    <property type="match status" value="1"/>
</dbReference>